<dbReference type="AlphaFoldDB" id="A0A0C1QN09"/>
<dbReference type="CDD" id="cd01094">
    <property type="entry name" value="Alkanesulfonate_monoxygenase"/>
    <property type="match status" value="1"/>
</dbReference>
<evidence type="ECO:0000256" key="2">
    <source>
        <dbReference type="ARBA" id="ARBA00022643"/>
    </source>
</evidence>
<dbReference type="EMBL" id="JHEG02000059">
    <property type="protein sequence ID" value="KIE06909.1"/>
    <property type="molecule type" value="Genomic_DNA"/>
</dbReference>
<protein>
    <submittedName>
        <fullName evidence="7">Alkanesulfonate monooxygenase</fullName>
    </submittedName>
    <submittedName>
        <fullName evidence="6">LLM class flavin-dependent oxidoreductase</fullName>
    </submittedName>
</protein>
<name>A0A0C1QN09_9CYAN</name>
<dbReference type="PANTHER" id="PTHR42847:SF9">
    <property type="entry name" value="BLL6451 PROTEIN"/>
    <property type="match status" value="1"/>
</dbReference>
<dbReference type="EMBL" id="JHEG04000001">
    <property type="protein sequence ID" value="KAF3889704.1"/>
    <property type="molecule type" value="Genomic_DNA"/>
</dbReference>
<dbReference type="GO" id="GO:0046306">
    <property type="term" value="P:alkanesulfonate catabolic process"/>
    <property type="evidence" value="ECO:0007669"/>
    <property type="project" value="TreeGrafter"/>
</dbReference>
<dbReference type="GO" id="GO:0008726">
    <property type="term" value="F:alkanesulfonate monooxygenase activity"/>
    <property type="evidence" value="ECO:0007669"/>
    <property type="project" value="TreeGrafter"/>
</dbReference>
<dbReference type="InterPro" id="IPR036661">
    <property type="entry name" value="Luciferase-like_sf"/>
</dbReference>
<reference evidence="6" key="2">
    <citation type="submission" date="2019-11" db="EMBL/GenBank/DDBJ databases">
        <title>Improved Assembly of Tolypothrix boutellei genome.</title>
        <authorList>
            <person name="Sarangi A.N."/>
            <person name="Mukherjee M."/>
            <person name="Ghosh S."/>
            <person name="Singh D."/>
            <person name="Das A."/>
            <person name="Kant S."/>
            <person name="Prusty A."/>
            <person name="Tripathy S."/>
        </authorList>
    </citation>
    <scope>NUCLEOTIDE SEQUENCE</scope>
    <source>
        <strain evidence="6">VB521301</strain>
    </source>
</reference>
<keyword evidence="8" id="KW-1185">Reference proteome</keyword>
<evidence type="ECO:0000256" key="1">
    <source>
        <dbReference type="ARBA" id="ARBA00022630"/>
    </source>
</evidence>
<dbReference type="Proteomes" id="UP000029738">
    <property type="component" value="Unassembled WGS sequence"/>
</dbReference>
<evidence type="ECO:0000313" key="6">
    <source>
        <dbReference type="EMBL" id="KAF3889704.1"/>
    </source>
</evidence>
<feature type="domain" description="Luciferase-like" evidence="5">
    <location>
        <begin position="25"/>
        <end position="326"/>
    </location>
</feature>
<evidence type="ECO:0000313" key="7">
    <source>
        <dbReference type="EMBL" id="KIE06909.1"/>
    </source>
</evidence>
<dbReference type="STRING" id="1479485.DA73_0237365"/>
<evidence type="ECO:0000256" key="4">
    <source>
        <dbReference type="ARBA" id="ARBA00023033"/>
    </source>
</evidence>
<evidence type="ECO:0000259" key="5">
    <source>
        <dbReference type="Pfam" id="PF00296"/>
    </source>
</evidence>
<keyword evidence="2" id="KW-0288">FMN</keyword>
<accession>A0A0C1QN09</accession>
<organism evidence="7">
    <name type="scientific">Tolypothrix bouteillei VB521301</name>
    <dbReference type="NCBI Taxonomy" id="1479485"/>
    <lineage>
        <taxon>Bacteria</taxon>
        <taxon>Bacillati</taxon>
        <taxon>Cyanobacteriota</taxon>
        <taxon>Cyanophyceae</taxon>
        <taxon>Nostocales</taxon>
        <taxon>Tolypothrichaceae</taxon>
        <taxon>Tolypothrix</taxon>
    </lineage>
</organism>
<reference evidence="7" key="1">
    <citation type="journal article" date="2015" name="Genome Announc.">
        <title>Draft Genome Sequence of Tolypothrix boutellei Strain VB521301.</title>
        <authorList>
            <person name="Chandrababunaidu M.M."/>
            <person name="Singh D."/>
            <person name="Sen D."/>
            <person name="Bhan S."/>
            <person name="Das S."/>
            <person name="Gupta A."/>
            <person name="Adhikary S.P."/>
            <person name="Tripathy S."/>
        </authorList>
    </citation>
    <scope>NUCLEOTIDE SEQUENCE</scope>
    <source>
        <strain evidence="7">VB521301</strain>
    </source>
</reference>
<sequence length="365" mass="40039">MPVEFIGLIRTKPVSELDGPPGTISDNIIDPAYVREFAQAHEQGDFDRVLIGYNSSSPDGFGVASYAASWTEKLGFLIAHRPGFVAPTLAARKAATLDHFTGGRIAIHIITGGNDADQQRDGDWLDHDNRYRRTDEYLNIIKQIWTSDIPFDWEGKFYQVKKAFSDVKPLQKPHIPIYFGGASKAAVPIGAKHANVYAMWGEPIAAIKQRIAEVKAALPPGKTIRFSVSLRPILGTTEEKAWERAKDILERVVELRGGQKVTSSARPQAVGSQRLLDFAAQGEVYDKRLWTPIAAATGAAGNTTALVGTPEQVAEALVDYYDAGVTTLLIRGFNPLQDAIDYGREVIPLVRAEIARREHHTVSVA</sequence>
<dbReference type="RefSeq" id="WP_038078356.1">
    <property type="nucleotide sequence ID" value="NZ_JHEG04000001.1"/>
</dbReference>
<comment type="caution">
    <text evidence="7">The sequence shown here is derived from an EMBL/GenBank/DDBJ whole genome shotgun (WGS) entry which is preliminary data.</text>
</comment>
<dbReference type="Gene3D" id="3.20.20.30">
    <property type="entry name" value="Luciferase-like domain"/>
    <property type="match status" value="1"/>
</dbReference>
<keyword evidence="3" id="KW-0560">Oxidoreductase</keyword>
<keyword evidence="4 7" id="KW-0503">Monooxygenase</keyword>
<dbReference type="PANTHER" id="PTHR42847">
    <property type="entry name" value="ALKANESULFONATE MONOOXYGENASE"/>
    <property type="match status" value="1"/>
</dbReference>
<dbReference type="Pfam" id="PF00296">
    <property type="entry name" value="Bac_luciferase"/>
    <property type="match status" value="1"/>
</dbReference>
<keyword evidence="1" id="KW-0285">Flavoprotein</keyword>
<dbReference type="InterPro" id="IPR050172">
    <property type="entry name" value="SsuD_RutA_monooxygenase"/>
</dbReference>
<dbReference type="InterPro" id="IPR011251">
    <property type="entry name" value="Luciferase-like_dom"/>
</dbReference>
<dbReference type="SUPFAM" id="SSF51679">
    <property type="entry name" value="Bacterial luciferase-like"/>
    <property type="match status" value="1"/>
</dbReference>
<dbReference type="OrthoDB" id="9814695at2"/>
<evidence type="ECO:0000313" key="8">
    <source>
        <dbReference type="Proteomes" id="UP000029738"/>
    </source>
</evidence>
<evidence type="ECO:0000256" key="3">
    <source>
        <dbReference type="ARBA" id="ARBA00023002"/>
    </source>
</evidence>
<proteinExistence type="predicted"/>
<gene>
    <name evidence="7" type="ORF">DA73_0237365</name>
    <name evidence="6" type="ORF">DA73_0400032715</name>
</gene>